<accession>A0A5D0NUD8</accession>
<evidence type="ECO:0000313" key="6">
    <source>
        <dbReference type="Proteomes" id="UP000323380"/>
    </source>
</evidence>
<evidence type="ECO:0000259" key="4">
    <source>
        <dbReference type="PROSITE" id="PS51118"/>
    </source>
</evidence>
<dbReference type="EMBL" id="VSFG01000001">
    <property type="protein sequence ID" value="TYB47852.1"/>
    <property type="molecule type" value="Genomic_DNA"/>
</dbReference>
<dbReference type="PANTHER" id="PTHR33204">
    <property type="entry name" value="TRANSCRIPTIONAL REGULATOR, MARR FAMILY"/>
    <property type="match status" value="1"/>
</dbReference>
<gene>
    <name evidence="5" type="ORF">FXF69_00925</name>
</gene>
<proteinExistence type="predicted"/>
<name>A0A5D0NUD8_9ACTN</name>
<dbReference type="Proteomes" id="UP000323380">
    <property type="component" value="Unassembled WGS sequence"/>
</dbReference>
<dbReference type="STRING" id="1220554.GCA_001552135_03727"/>
<dbReference type="InterPro" id="IPR002577">
    <property type="entry name" value="HTH_HxlR"/>
</dbReference>
<dbReference type="AlphaFoldDB" id="A0A5D0NUD8"/>
<dbReference type="SUPFAM" id="SSF46785">
    <property type="entry name" value="Winged helix' DNA-binding domain"/>
    <property type="match status" value="1"/>
</dbReference>
<comment type="caution">
    <text evidence="5">The sequence shown here is derived from an EMBL/GenBank/DDBJ whole genome shotgun (WGS) entry which is preliminary data.</text>
</comment>
<dbReference type="Pfam" id="PF01638">
    <property type="entry name" value="HxlR"/>
    <property type="match status" value="1"/>
</dbReference>
<feature type="domain" description="HTH hxlR-type" evidence="4">
    <location>
        <begin position="13"/>
        <end position="112"/>
    </location>
</feature>
<evidence type="ECO:0000256" key="2">
    <source>
        <dbReference type="ARBA" id="ARBA00023125"/>
    </source>
</evidence>
<organism evidence="5 6">
    <name type="scientific">Actinomadura chibensis</name>
    <dbReference type="NCBI Taxonomy" id="392828"/>
    <lineage>
        <taxon>Bacteria</taxon>
        <taxon>Bacillati</taxon>
        <taxon>Actinomycetota</taxon>
        <taxon>Actinomycetes</taxon>
        <taxon>Streptosporangiales</taxon>
        <taxon>Thermomonosporaceae</taxon>
        <taxon>Actinomadura</taxon>
    </lineage>
</organism>
<keyword evidence="6" id="KW-1185">Reference proteome</keyword>
<dbReference type="InterPro" id="IPR036390">
    <property type="entry name" value="WH_DNA-bd_sf"/>
</dbReference>
<sequence>MTTNQVGEALRANTVARQIIDRVGDKWTLLVISALGDGPLRFSHLKERVEGINQRMLTQTLRGLERDGIVVRSVYPTAPPRVEYGLTAVGGELLDVVTGICSWTRRHLAAIEAARDDYDARAARLARPL</sequence>
<keyword evidence="2" id="KW-0238">DNA-binding</keyword>
<evidence type="ECO:0000313" key="5">
    <source>
        <dbReference type="EMBL" id="TYB47852.1"/>
    </source>
</evidence>
<dbReference type="PROSITE" id="PS51118">
    <property type="entry name" value="HTH_HXLR"/>
    <property type="match status" value="1"/>
</dbReference>
<dbReference type="Gene3D" id="1.10.10.10">
    <property type="entry name" value="Winged helix-like DNA-binding domain superfamily/Winged helix DNA-binding domain"/>
    <property type="match status" value="1"/>
</dbReference>
<dbReference type="GO" id="GO:0003677">
    <property type="term" value="F:DNA binding"/>
    <property type="evidence" value="ECO:0007669"/>
    <property type="project" value="UniProtKB-KW"/>
</dbReference>
<dbReference type="InterPro" id="IPR036388">
    <property type="entry name" value="WH-like_DNA-bd_sf"/>
</dbReference>
<dbReference type="PANTHER" id="PTHR33204:SF39">
    <property type="entry name" value="TRANSCRIPTIONAL REGULATORY PROTEIN"/>
    <property type="match status" value="1"/>
</dbReference>
<evidence type="ECO:0000256" key="1">
    <source>
        <dbReference type="ARBA" id="ARBA00023015"/>
    </source>
</evidence>
<evidence type="ECO:0000256" key="3">
    <source>
        <dbReference type="ARBA" id="ARBA00023163"/>
    </source>
</evidence>
<keyword evidence="1" id="KW-0805">Transcription regulation</keyword>
<reference evidence="5 6" key="1">
    <citation type="submission" date="2019-08" db="EMBL/GenBank/DDBJ databases">
        <title>Actinomadura sp. nov. CYP1-5 isolated from mountain soil.</title>
        <authorList>
            <person name="Songsumanus A."/>
            <person name="Kuncharoen N."/>
            <person name="Kudo T."/>
            <person name="Yuki M."/>
            <person name="Igarashi Y."/>
            <person name="Tanasupawat S."/>
        </authorList>
    </citation>
    <scope>NUCLEOTIDE SEQUENCE [LARGE SCALE GENOMIC DNA]</scope>
    <source>
        <strain evidence="5 6">JCM 14158</strain>
    </source>
</reference>
<protein>
    <submittedName>
        <fullName evidence="5">Helix-turn-helix transcriptional regulator</fullName>
    </submittedName>
</protein>
<keyword evidence="3" id="KW-0804">Transcription</keyword>